<protein>
    <submittedName>
        <fullName evidence="4">3-hydroxyacyl-CoA dehydrogenase NAD-binding domain-containing protein</fullName>
    </submittedName>
</protein>
<evidence type="ECO:0000313" key="5">
    <source>
        <dbReference type="Proteomes" id="UP001596391"/>
    </source>
</evidence>
<dbReference type="SUPFAM" id="SSF48179">
    <property type="entry name" value="6-phosphogluconate dehydrogenase C-terminal domain-like"/>
    <property type="match status" value="1"/>
</dbReference>
<gene>
    <name evidence="4" type="ORF">ACFQBQ_13180</name>
</gene>
<dbReference type="InterPro" id="IPR036291">
    <property type="entry name" value="NAD(P)-bd_dom_sf"/>
</dbReference>
<dbReference type="EMBL" id="JBHSWI010000001">
    <property type="protein sequence ID" value="MFC6646523.1"/>
    <property type="molecule type" value="Genomic_DNA"/>
</dbReference>
<dbReference type="InterPro" id="IPR008927">
    <property type="entry name" value="6-PGluconate_DH-like_C_sf"/>
</dbReference>
<dbReference type="RefSeq" id="WP_263370183.1">
    <property type="nucleotide sequence ID" value="NZ_JAGSYD010000001.1"/>
</dbReference>
<dbReference type="PANTHER" id="PTHR48075:SF5">
    <property type="entry name" value="3-HYDROXYBUTYRYL-COA DEHYDROGENASE"/>
    <property type="match status" value="1"/>
</dbReference>
<dbReference type="InterPro" id="IPR006176">
    <property type="entry name" value="3-OHacyl-CoA_DH_NAD-bd"/>
</dbReference>
<dbReference type="Gene3D" id="3.40.50.720">
    <property type="entry name" value="NAD(P)-binding Rossmann-like Domain"/>
    <property type="match status" value="1"/>
</dbReference>
<organism evidence="4 5">
    <name type="scientific">Granulicella cerasi</name>
    <dbReference type="NCBI Taxonomy" id="741063"/>
    <lineage>
        <taxon>Bacteria</taxon>
        <taxon>Pseudomonadati</taxon>
        <taxon>Acidobacteriota</taxon>
        <taxon>Terriglobia</taxon>
        <taxon>Terriglobales</taxon>
        <taxon>Acidobacteriaceae</taxon>
        <taxon>Granulicella</taxon>
    </lineage>
</organism>
<dbReference type="InterPro" id="IPR006108">
    <property type="entry name" value="3HC_DH_C"/>
</dbReference>
<sequence length="313" mass="33433">MSAQTPVRSIVVVGTGVIGASWAAFYLSRGFDVIATDPAPGAEDRLRQYVDEAWTLLASHGTASDASKDRLSFNASMQDAVSKADFVQENGPERPDLKTKLFADMDEAAAPHVLLASSSSGLTMDVIQSQCKHPERCVIGHPFNPPHIIPLVEVVGGAKTSEETIQRALDFYASVGKKAVRLNKALPGHVANRFQAALYKEVLYLVQAGVLSVEDADIAIAYGPGLRWGVMGPSLQWHLGGGPGGIQHFMEHLMPPLTGLMGALAAPQVTDELKQTVINGVMKETKGLTVDQLTGKENEVLLGLLALREKAGF</sequence>
<comment type="caution">
    <text evidence="4">The sequence shown here is derived from an EMBL/GenBank/DDBJ whole genome shotgun (WGS) entry which is preliminary data.</text>
</comment>
<dbReference type="Gene3D" id="1.10.1040.10">
    <property type="entry name" value="N-(1-d-carboxylethyl)-l-norvaline Dehydrogenase, domain 2"/>
    <property type="match status" value="1"/>
</dbReference>
<feature type="domain" description="3-hydroxyacyl-CoA dehydrogenase C-terminal" evidence="2">
    <location>
        <begin position="188"/>
        <end position="254"/>
    </location>
</feature>
<dbReference type="Proteomes" id="UP001596391">
    <property type="component" value="Unassembled WGS sequence"/>
</dbReference>
<reference evidence="5" key="1">
    <citation type="journal article" date="2019" name="Int. J. Syst. Evol. Microbiol.">
        <title>The Global Catalogue of Microorganisms (GCM) 10K type strain sequencing project: providing services to taxonomists for standard genome sequencing and annotation.</title>
        <authorList>
            <consortium name="The Broad Institute Genomics Platform"/>
            <consortium name="The Broad Institute Genome Sequencing Center for Infectious Disease"/>
            <person name="Wu L."/>
            <person name="Ma J."/>
        </authorList>
    </citation>
    <scope>NUCLEOTIDE SEQUENCE [LARGE SCALE GENOMIC DNA]</scope>
    <source>
        <strain evidence="5">CGMCC 1.16026</strain>
    </source>
</reference>
<dbReference type="Pfam" id="PF02737">
    <property type="entry name" value="3HCDH_N"/>
    <property type="match status" value="1"/>
</dbReference>
<evidence type="ECO:0000259" key="2">
    <source>
        <dbReference type="Pfam" id="PF00725"/>
    </source>
</evidence>
<dbReference type="Pfam" id="PF00725">
    <property type="entry name" value="3HCDH"/>
    <property type="match status" value="1"/>
</dbReference>
<name>A0ABW1ZEA1_9BACT</name>
<accession>A0ABW1ZEA1</accession>
<evidence type="ECO:0000259" key="3">
    <source>
        <dbReference type="Pfam" id="PF02737"/>
    </source>
</evidence>
<keyword evidence="1" id="KW-0560">Oxidoreductase</keyword>
<dbReference type="SUPFAM" id="SSF51735">
    <property type="entry name" value="NAD(P)-binding Rossmann-fold domains"/>
    <property type="match status" value="1"/>
</dbReference>
<dbReference type="PANTHER" id="PTHR48075">
    <property type="entry name" value="3-HYDROXYACYL-COA DEHYDROGENASE FAMILY PROTEIN"/>
    <property type="match status" value="1"/>
</dbReference>
<feature type="domain" description="3-hydroxyacyl-CoA dehydrogenase NAD binding" evidence="3">
    <location>
        <begin position="10"/>
        <end position="183"/>
    </location>
</feature>
<proteinExistence type="predicted"/>
<evidence type="ECO:0000313" key="4">
    <source>
        <dbReference type="EMBL" id="MFC6646523.1"/>
    </source>
</evidence>
<dbReference type="InterPro" id="IPR013328">
    <property type="entry name" value="6PGD_dom2"/>
</dbReference>
<keyword evidence="5" id="KW-1185">Reference proteome</keyword>
<evidence type="ECO:0000256" key="1">
    <source>
        <dbReference type="ARBA" id="ARBA00023002"/>
    </source>
</evidence>